<sequence>MSNSASSLQSTREASVPVFINDELIMISESSLDELKAIAYDRGCSVELVLQESIAEVEELDARIDLSLAQARVEALRH</sequence>
<dbReference type="EMBL" id="JADJMS010000006">
    <property type="protein sequence ID" value="MBK7414114.1"/>
    <property type="molecule type" value="Genomic_DNA"/>
</dbReference>
<gene>
    <name evidence="1" type="ORF">IPJ38_02330</name>
</gene>
<evidence type="ECO:0000313" key="2">
    <source>
        <dbReference type="Proteomes" id="UP000739411"/>
    </source>
</evidence>
<comment type="caution">
    <text evidence="1">The sequence shown here is derived from an EMBL/GenBank/DDBJ whole genome shotgun (WGS) entry which is preliminary data.</text>
</comment>
<dbReference type="Proteomes" id="UP000739411">
    <property type="component" value="Unassembled WGS sequence"/>
</dbReference>
<organism evidence="1 2">
    <name type="scientific">Candidatus Dechloromonas phosphorivorans</name>
    <dbReference type="NCBI Taxonomy" id="2899244"/>
    <lineage>
        <taxon>Bacteria</taxon>
        <taxon>Pseudomonadati</taxon>
        <taxon>Pseudomonadota</taxon>
        <taxon>Betaproteobacteria</taxon>
        <taxon>Rhodocyclales</taxon>
        <taxon>Azonexaceae</taxon>
        <taxon>Dechloromonas</taxon>
    </lineage>
</organism>
<evidence type="ECO:0000313" key="1">
    <source>
        <dbReference type="EMBL" id="MBK7414114.1"/>
    </source>
</evidence>
<reference evidence="1 2" key="1">
    <citation type="submission" date="2020-10" db="EMBL/GenBank/DDBJ databases">
        <title>Connecting structure to function with the recovery of over 1000 high-quality activated sludge metagenome-assembled genomes encoding full-length rRNA genes using long-read sequencing.</title>
        <authorList>
            <person name="Singleton C.M."/>
            <person name="Petriglieri F."/>
            <person name="Kristensen J.M."/>
            <person name="Kirkegaard R.H."/>
            <person name="Michaelsen T.Y."/>
            <person name="Andersen M.H."/>
            <person name="Karst S.M."/>
            <person name="Dueholm M.S."/>
            <person name="Nielsen P.H."/>
            <person name="Albertsen M."/>
        </authorList>
    </citation>
    <scope>NUCLEOTIDE SEQUENCE [LARGE SCALE GENOMIC DNA]</scope>
    <source>
        <strain evidence="1">EsbW_18-Q3-R4-48_BATAC.463</strain>
    </source>
</reference>
<accession>A0A935JX26</accession>
<dbReference type="AlphaFoldDB" id="A0A935JX26"/>
<name>A0A935JX26_9RHOO</name>
<protein>
    <submittedName>
        <fullName evidence="1">Uncharacterized protein</fullName>
    </submittedName>
</protein>
<proteinExistence type="predicted"/>